<keyword evidence="9 13" id="KW-0547">Nucleotide-binding</keyword>
<keyword evidence="7 13" id="KW-0819">tRNA processing</keyword>
<evidence type="ECO:0000256" key="7">
    <source>
        <dbReference type="ARBA" id="ARBA00022694"/>
    </source>
</evidence>
<sequence length="331" mass="34475">MSPSPQVIRLEAERTAEIVALAAGRLRAGELVGIPTETVYGLAADATDGEAVARIFDAKGRPRFNPLICHVDGPEMAADYGVFDARAERLIDAFWPGPLTLVVPLRPGAAAHPLVTAGLDSIAIRWPRGIAGEIVTALGRPLAAPSANRSGRISATRAGHVVDQLGDRVSLVIDAGPCPVGVESTIVSLLEDAPRLLRPGGVAAEDIEAHLGRPLLRKAPGATIQAPGMLASHYAPRVPVRLEARNVEPGEALLAFGPAPLPGQEKASATLNLSASGDLVEAAARLFDGLAELDSVDPVAIAVMPIPQHGLGEAINDRLMRAAAPRPEREI</sequence>
<comment type="subcellular location">
    <subcellularLocation>
        <location evidence="1 13">Cytoplasm</location>
    </subcellularLocation>
</comment>
<evidence type="ECO:0000256" key="10">
    <source>
        <dbReference type="ARBA" id="ARBA00022840"/>
    </source>
</evidence>
<dbReference type="PIRSF" id="PIRSF004930">
    <property type="entry name" value="Tln_factor_SUA5"/>
    <property type="match status" value="1"/>
</dbReference>
<dbReference type="InterPro" id="IPR010923">
    <property type="entry name" value="T(6)A37_SUA5"/>
</dbReference>
<feature type="binding site" evidence="14">
    <location>
        <position position="65"/>
    </location>
    <ligand>
        <name>ATP</name>
        <dbReference type="ChEBI" id="CHEBI:30616"/>
    </ligand>
</feature>
<dbReference type="EMBL" id="FOFG01000001">
    <property type="protein sequence ID" value="SEP69133.1"/>
    <property type="molecule type" value="Genomic_DNA"/>
</dbReference>
<accession>A0A1H8ZY05</accession>
<dbReference type="NCBIfam" id="TIGR00057">
    <property type="entry name" value="L-threonylcarbamoyladenylate synthase"/>
    <property type="match status" value="1"/>
</dbReference>
<dbReference type="OrthoDB" id="9814580at2"/>
<dbReference type="SUPFAM" id="SSF55821">
    <property type="entry name" value="YrdC/RibB"/>
    <property type="match status" value="1"/>
</dbReference>
<evidence type="ECO:0000256" key="8">
    <source>
        <dbReference type="ARBA" id="ARBA00022695"/>
    </source>
</evidence>
<dbReference type="Pfam" id="PF01300">
    <property type="entry name" value="Sua5_yciO_yrdC"/>
    <property type="match status" value="1"/>
</dbReference>
<dbReference type="GO" id="GO:0061710">
    <property type="term" value="F:L-threonylcarbamoyladenylate synthase"/>
    <property type="evidence" value="ECO:0007669"/>
    <property type="project" value="UniProtKB-EC"/>
</dbReference>
<evidence type="ECO:0000313" key="16">
    <source>
        <dbReference type="EMBL" id="SEP69133.1"/>
    </source>
</evidence>
<evidence type="ECO:0000256" key="13">
    <source>
        <dbReference type="PIRNR" id="PIRNR004930"/>
    </source>
</evidence>
<keyword evidence="17" id="KW-1185">Reference proteome</keyword>
<evidence type="ECO:0000256" key="3">
    <source>
        <dbReference type="ARBA" id="ARBA00012584"/>
    </source>
</evidence>
<comment type="function">
    <text evidence="13">Required for the formation of a threonylcarbamoyl group on adenosine at position 37 (t(6)A37) in tRNAs that read codons beginning with adenine.</text>
</comment>
<evidence type="ECO:0000256" key="4">
    <source>
        <dbReference type="ARBA" id="ARBA00015492"/>
    </source>
</evidence>
<dbReference type="GO" id="GO:0008033">
    <property type="term" value="P:tRNA processing"/>
    <property type="evidence" value="ECO:0007669"/>
    <property type="project" value="UniProtKB-KW"/>
</dbReference>
<dbReference type="AlphaFoldDB" id="A0A1H8ZY05"/>
<proteinExistence type="inferred from homology"/>
<feature type="binding site" evidence="14">
    <location>
        <position position="154"/>
    </location>
    <ligand>
        <name>ATP</name>
        <dbReference type="ChEBI" id="CHEBI:30616"/>
    </ligand>
</feature>
<feature type="binding site" evidence="14">
    <location>
        <position position="38"/>
    </location>
    <ligand>
        <name>L-threonine</name>
        <dbReference type="ChEBI" id="CHEBI:57926"/>
    </ligand>
</feature>
<reference evidence="16 17" key="1">
    <citation type="submission" date="2016-10" db="EMBL/GenBank/DDBJ databases">
        <authorList>
            <person name="de Groot N.N."/>
        </authorList>
    </citation>
    <scope>NUCLEOTIDE SEQUENCE [LARGE SCALE GENOMIC DNA]</scope>
    <source>
        <strain evidence="16 17">A52C2</strain>
    </source>
</reference>
<organism evidence="16 17">
    <name type="scientific">Faunimonas pinastri</name>
    <dbReference type="NCBI Taxonomy" id="1855383"/>
    <lineage>
        <taxon>Bacteria</taxon>
        <taxon>Pseudomonadati</taxon>
        <taxon>Pseudomonadota</taxon>
        <taxon>Alphaproteobacteria</taxon>
        <taxon>Hyphomicrobiales</taxon>
        <taxon>Afifellaceae</taxon>
        <taxon>Faunimonas</taxon>
    </lineage>
</organism>
<dbReference type="GO" id="GO:0003725">
    <property type="term" value="F:double-stranded RNA binding"/>
    <property type="evidence" value="ECO:0007669"/>
    <property type="project" value="UniProtKB-UniRule"/>
</dbReference>
<dbReference type="InterPro" id="IPR050156">
    <property type="entry name" value="TC-AMP_synthase_SUA5"/>
</dbReference>
<evidence type="ECO:0000256" key="11">
    <source>
        <dbReference type="ARBA" id="ARBA00029774"/>
    </source>
</evidence>
<dbReference type="Gene3D" id="3.90.870.10">
    <property type="entry name" value="DHBP synthase"/>
    <property type="match status" value="1"/>
</dbReference>
<feature type="domain" description="YrdC-like" evidence="15">
    <location>
        <begin position="16"/>
        <end position="202"/>
    </location>
</feature>
<evidence type="ECO:0000256" key="1">
    <source>
        <dbReference type="ARBA" id="ARBA00004496"/>
    </source>
</evidence>
<feature type="binding site" evidence="14">
    <location>
        <position position="198"/>
    </location>
    <ligand>
        <name>ATP</name>
        <dbReference type="ChEBI" id="CHEBI:30616"/>
    </ligand>
</feature>
<dbReference type="Proteomes" id="UP000199647">
    <property type="component" value="Unassembled WGS sequence"/>
</dbReference>
<evidence type="ECO:0000313" key="17">
    <source>
        <dbReference type="Proteomes" id="UP000199647"/>
    </source>
</evidence>
<evidence type="ECO:0000259" key="15">
    <source>
        <dbReference type="PROSITE" id="PS51163"/>
    </source>
</evidence>
<feature type="binding site" evidence="14">
    <location>
        <position position="146"/>
    </location>
    <ligand>
        <name>ATP</name>
        <dbReference type="ChEBI" id="CHEBI:30616"/>
    </ligand>
</feature>
<name>A0A1H8ZY05_9HYPH</name>
<feature type="binding site" evidence="14">
    <location>
        <position position="125"/>
    </location>
    <ligand>
        <name>L-threonine</name>
        <dbReference type="ChEBI" id="CHEBI:57926"/>
    </ligand>
</feature>
<dbReference type="PANTHER" id="PTHR17490:SF16">
    <property type="entry name" value="THREONYLCARBAMOYL-AMP SYNTHASE"/>
    <property type="match status" value="1"/>
</dbReference>
<dbReference type="GO" id="GO:0006450">
    <property type="term" value="P:regulation of translational fidelity"/>
    <property type="evidence" value="ECO:0007669"/>
    <property type="project" value="TreeGrafter"/>
</dbReference>
<dbReference type="PROSITE" id="PS51163">
    <property type="entry name" value="YRDC"/>
    <property type="match status" value="1"/>
</dbReference>
<dbReference type="RefSeq" id="WP_092494782.1">
    <property type="nucleotide sequence ID" value="NZ_FOFG01000001.1"/>
</dbReference>
<protein>
    <recommendedName>
        <fullName evidence="4 13">Threonylcarbamoyl-AMP synthase</fullName>
        <shortName evidence="13">TC-AMP synthase</shortName>
        <ecNumber evidence="3 13">2.7.7.87</ecNumber>
    </recommendedName>
    <alternativeName>
        <fullName evidence="11 13">L-threonylcarbamoyladenylate synthase</fullName>
    </alternativeName>
</protein>
<feature type="binding site" evidence="14">
    <location>
        <position position="144"/>
    </location>
    <ligand>
        <name>ATP</name>
        <dbReference type="ChEBI" id="CHEBI:30616"/>
    </ligand>
</feature>
<keyword evidence="8 13" id="KW-0548">Nucleotidyltransferase</keyword>
<dbReference type="PANTHER" id="PTHR17490">
    <property type="entry name" value="SUA5"/>
    <property type="match status" value="1"/>
</dbReference>
<dbReference type="Gene3D" id="3.40.50.11030">
    <property type="entry name" value="Threonylcarbamoyl-AMP synthase, C-terminal domain"/>
    <property type="match status" value="1"/>
</dbReference>
<comment type="catalytic activity">
    <reaction evidence="12 13">
        <text>L-threonine + hydrogencarbonate + ATP = L-threonylcarbamoyladenylate + diphosphate + H2O</text>
        <dbReference type="Rhea" id="RHEA:36407"/>
        <dbReference type="ChEBI" id="CHEBI:15377"/>
        <dbReference type="ChEBI" id="CHEBI:17544"/>
        <dbReference type="ChEBI" id="CHEBI:30616"/>
        <dbReference type="ChEBI" id="CHEBI:33019"/>
        <dbReference type="ChEBI" id="CHEBI:57926"/>
        <dbReference type="ChEBI" id="CHEBI:73682"/>
        <dbReference type="EC" id="2.7.7.87"/>
    </reaction>
</comment>
<feature type="binding site" evidence="14">
    <location>
        <position position="234"/>
    </location>
    <ligand>
        <name>ATP</name>
        <dbReference type="ChEBI" id="CHEBI:30616"/>
    </ligand>
</feature>
<evidence type="ECO:0000256" key="5">
    <source>
        <dbReference type="ARBA" id="ARBA00022490"/>
    </source>
</evidence>
<dbReference type="STRING" id="1855383.SAMN05216548_101269"/>
<evidence type="ECO:0000256" key="2">
    <source>
        <dbReference type="ARBA" id="ARBA00007663"/>
    </source>
</evidence>
<feature type="binding site" evidence="14">
    <location>
        <position position="184"/>
    </location>
    <ligand>
        <name>L-threonine</name>
        <dbReference type="ChEBI" id="CHEBI:57926"/>
    </ligand>
</feature>
<gene>
    <name evidence="16" type="ORF">SAMN05216548_101269</name>
</gene>
<keyword evidence="6 13" id="KW-0808">Transferase</keyword>
<dbReference type="EC" id="2.7.7.87" evidence="3 13"/>
<keyword evidence="5 13" id="KW-0963">Cytoplasm</keyword>
<evidence type="ECO:0000256" key="12">
    <source>
        <dbReference type="ARBA" id="ARBA00048366"/>
    </source>
</evidence>
<dbReference type="InterPro" id="IPR038385">
    <property type="entry name" value="Sua5/YwlC_C"/>
</dbReference>
<feature type="binding site" evidence="14">
    <location>
        <position position="70"/>
    </location>
    <ligand>
        <name>L-threonine</name>
        <dbReference type="ChEBI" id="CHEBI:57926"/>
    </ligand>
</feature>
<evidence type="ECO:0000256" key="6">
    <source>
        <dbReference type="ARBA" id="ARBA00022679"/>
    </source>
</evidence>
<dbReference type="InterPro" id="IPR017945">
    <property type="entry name" value="DHBP_synth_RibB-like_a/b_dom"/>
</dbReference>
<evidence type="ECO:0000256" key="14">
    <source>
        <dbReference type="PIRSR" id="PIRSR004930-1"/>
    </source>
</evidence>
<dbReference type="InterPro" id="IPR005145">
    <property type="entry name" value="Sua5_C"/>
</dbReference>
<keyword evidence="10 13" id="KW-0067">ATP-binding</keyword>
<dbReference type="Pfam" id="PF03481">
    <property type="entry name" value="Sua5_C"/>
    <property type="match status" value="1"/>
</dbReference>
<dbReference type="GO" id="GO:0005737">
    <property type="term" value="C:cytoplasm"/>
    <property type="evidence" value="ECO:0007669"/>
    <property type="project" value="UniProtKB-SubCell"/>
</dbReference>
<dbReference type="GO" id="GO:0005524">
    <property type="term" value="F:ATP binding"/>
    <property type="evidence" value="ECO:0007669"/>
    <property type="project" value="UniProtKB-UniRule"/>
</dbReference>
<feature type="binding site" evidence="14">
    <location>
        <position position="61"/>
    </location>
    <ligand>
        <name>ATP</name>
        <dbReference type="ChEBI" id="CHEBI:30616"/>
    </ligand>
</feature>
<evidence type="ECO:0000256" key="9">
    <source>
        <dbReference type="ARBA" id="ARBA00022741"/>
    </source>
</evidence>
<dbReference type="GO" id="GO:0000049">
    <property type="term" value="F:tRNA binding"/>
    <property type="evidence" value="ECO:0007669"/>
    <property type="project" value="TreeGrafter"/>
</dbReference>
<comment type="similarity">
    <text evidence="2 13">Belongs to the SUA5 family.</text>
</comment>
<dbReference type="InterPro" id="IPR006070">
    <property type="entry name" value="Sua5-like_dom"/>
</dbReference>